<dbReference type="PATRIC" id="fig|1615673.3.peg.4303"/>
<dbReference type="GO" id="GO:0016787">
    <property type="term" value="F:hydrolase activity"/>
    <property type="evidence" value="ECO:0007669"/>
    <property type="project" value="UniProtKB-ARBA"/>
</dbReference>
<protein>
    <recommendedName>
        <fullName evidence="3">Phosphodiesterase</fullName>
    </recommendedName>
</protein>
<dbReference type="InterPro" id="IPR002591">
    <property type="entry name" value="Phosphodiest/P_Trfase"/>
</dbReference>
<name>A0A0R3AEY5_9PSED</name>
<dbReference type="SUPFAM" id="SSF53649">
    <property type="entry name" value="Alkaline phosphatase-like"/>
    <property type="match status" value="1"/>
</dbReference>
<dbReference type="RefSeq" id="WP_057703031.1">
    <property type="nucleotide sequence ID" value="NZ_JYLN01000005.1"/>
</dbReference>
<dbReference type="Gene3D" id="3.40.720.10">
    <property type="entry name" value="Alkaline Phosphatase, subunit A"/>
    <property type="match status" value="1"/>
</dbReference>
<evidence type="ECO:0000313" key="1">
    <source>
        <dbReference type="EMBL" id="KRP71776.1"/>
    </source>
</evidence>
<dbReference type="PANTHER" id="PTHR10151">
    <property type="entry name" value="ECTONUCLEOTIDE PYROPHOSPHATASE/PHOSPHODIESTERASE"/>
    <property type="match status" value="1"/>
</dbReference>
<dbReference type="Proteomes" id="UP000050852">
    <property type="component" value="Unassembled WGS sequence"/>
</dbReference>
<evidence type="ECO:0008006" key="3">
    <source>
        <dbReference type="Google" id="ProtNLM"/>
    </source>
</evidence>
<sequence>MRQVLQNELHAQKSGLAQLSHAILASLGVLTFEPGFNLQPANKIIVFMVDGLGLRLLDEYCSHAPFLKTLLGRSQSFRVGFPATTATSLASFALGQGSGEHGVVGSRFALDAQTSFTPLPWKSGSPHHDQDLIVESSIFKDETTAWETAREQGLNIECILPAKFVDSRYSKAVYRGATFTPYEDYSHCGFRIRNAQKNLSRQLIYVYLGELDYAGHIHGPHSQAWLNRLQEVDTLISSIASTLTQGTQLLVTADHGMTTLCSEVSFDFDTDQHLQEGVAWIAGDIRARHVYVKDGNFPAVMERWKNKLGDDFTVLSRSQAVNEGLFGGSTRFEQRIGDMIVYPTGQGGILQSLREKDQTLWNGHHGALTDEDQLSPLLIYTNR</sequence>
<accession>A0A0R3AEY5</accession>
<dbReference type="EMBL" id="JYLN01000005">
    <property type="protein sequence ID" value="KRP71776.1"/>
    <property type="molecule type" value="Genomic_DNA"/>
</dbReference>
<organism evidence="1 2">
    <name type="scientific">Pseudomonas paralactis</name>
    <dbReference type="NCBI Taxonomy" id="1615673"/>
    <lineage>
        <taxon>Bacteria</taxon>
        <taxon>Pseudomonadati</taxon>
        <taxon>Pseudomonadota</taxon>
        <taxon>Gammaproteobacteria</taxon>
        <taxon>Pseudomonadales</taxon>
        <taxon>Pseudomonadaceae</taxon>
        <taxon>Pseudomonas</taxon>
    </lineage>
</organism>
<reference evidence="1 2" key="1">
    <citation type="submission" date="2015-02" db="EMBL/GenBank/DDBJ databases">
        <title>Two Pseudomonas sp. nov., isolated from raw milk.</title>
        <authorList>
            <person name="Wenning M."/>
            <person name="von Neubeck M."/>
            <person name="Huptas C."/>
            <person name="Scherer S."/>
        </authorList>
    </citation>
    <scope>NUCLEOTIDE SEQUENCE [LARGE SCALE GENOMIC DNA]</scope>
    <source>
        <strain evidence="1 2">DSM 29164</strain>
    </source>
</reference>
<evidence type="ECO:0000313" key="2">
    <source>
        <dbReference type="Proteomes" id="UP000050852"/>
    </source>
</evidence>
<dbReference type="PANTHER" id="PTHR10151:SF120">
    <property type="entry name" value="BIS(5'-ADENOSYL)-TRIPHOSPHATASE"/>
    <property type="match status" value="1"/>
</dbReference>
<proteinExistence type="predicted"/>
<dbReference type="OrthoDB" id="502398at2"/>
<dbReference type="InterPro" id="IPR017850">
    <property type="entry name" value="Alkaline_phosphatase_core_sf"/>
</dbReference>
<dbReference type="AlphaFoldDB" id="A0A0R3AEY5"/>
<dbReference type="Pfam" id="PF01663">
    <property type="entry name" value="Phosphodiest"/>
    <property type="match status" value="1"/>
</dbReference>
<comment type="caution">
    <text evidence="1">The sequence shown here is derived from an EMBL/GenBank/DDBJ whole genome shotgun (WGS) entry which is preliminary data.</text>
</comment>
<gene>
    <name evidence="1" type="ORF">TX23_16060</name>
</gene>